<accession>A0A177IAE3</accession>
<evidence type="ECO:0000313" key="2">
    <source>
        <dbReference type="Proteomes" id="UP000076947"/>
    </source>
</evidence>
<sequence>MKLSNFESSRLHWFYYQAGGIFVCDVVGEQTIPSHLGDTQSALKLALMSASEYQKYVWSVPEANK</sequence>
<gene>
    <name evidence="1" type="ORF">AYJ05_10400</name>
</gene>
<dbReference type="AlphaFoldDB" id="A0A177IAE3"/>
<dbReference type="STRING" id="1705.CA21670_06475"/>
<dbReference type="EMBL" id="LSTQ01000025">
    <property type="protein sequence ID" value="OAH25798.1"/>
    <property type="molecule type" value="Genomic_DNA"/>
</dbReference>
<reference evidence="2" key="1">
    <citation type="submission" date="2016-02" db="EMBL/GenBank/DDBJ databases">
        <authorList>
            <person name="Kaur G."/>
            <person name="Nair G.R."/>
            <person name="Mayilraj S."/>
        </authorList>
    </citation>
    <scope>NUCLEOTIDE SEQUENCE [LARGE SCALE GENOMIC DNA]</scope>
    <source>
        <strain evidence="2">GA-15</strain>
    </source>
</reference>
<protein>
    <submittedName>
        <fullName evidence="1">Uncharacterized protein</fullName>
    </submittedName>
</protein>
<keyword evidence="2" id="KW-1185">Reference proteome</keyword>
<dbReference type="Proteomes" id="UP000076947">
    <property type="component" value="Unassembled WGS sequence"/>
</dbReference>
<evidence type="ECO:0000313" key="1">
    <source>
        <dbReference type="EMBL" id="OAH25798.1"/>
    </source>
</evidence>
<proteinExistence type="predicted"/>
<comment type="caution">
    <text evidence="1">The sequence shown here is derived from an EMBL/GenBank/DDBJ whole genome shotgun (WGS) entry which is preliminary data.</text>
</comment>
<name>A0A177IAE3_9CORY</name>
<organism evidence="1 2">
    <name type="scientific">Corynebacterium stationis</name>
    <dbReference type="NCBI Taxonomy" id="1705"/>
    <lineage>
        <taxon>Bacteria</taxon>
        <taxon>Bacillati</taxon>
        <taxon>Actinomycetota</taxon>
        <taxon>Actinomycetes</taxon>
        <taxon>Mycobacteriales</taxon>
        <taxon>Corynebacteriaceae</taxon>
        <taxon>Corynebacterium</taxon>
    </lineage>
</organism>